<name>A0AAP0Q4T6_9MAGN</name>
<gene>
    <name evidence="3" type="ORF">Scep_002269</name>
</gene>
<evidence type="ECO:0000259" key="2">
    <source>
        <dbReference type="Pfam" id="PF07727"/>
    </source>
</evidence>
<dbReference type="AlphaFoldDB" id="A0AAP0Q4T6"/>
<keyword evidence="4" id="KW-1185">Reference proteome</keyword>
<evidence type="ECO:0000313" key="4">
    <source>
        <dbReference type="Proteomes" id="UP001419268"/>
    </source>
</evidence>
<dbReference type="Proteomes" id="UP001419268">
    <property type="component" value="Unassembled WGS sequence"/>
</dbReference>
<reference evidence="3 4" key="1">
    <citation type="submission" date="2024-01" db="EMBL/GenBank/DDBJ databases">
        <title>Genome assemblies of Stephania.</title>
        <authorList>
            <person name="Yang L."/>
        </authorList>
    </citation>
    <scope>NUCLEOTIDE SEQUENCE [LARGE SCALE GENOMIC DNA]</scope>
    <source>
        <strain evidence="3">JXDWG</strain>
        <tissue evidence="3">Leaf</tissue>
    </source>
</reference>
<feature type="domain" description="Reverse transcriptase Ty1/copia-type" evidence="2">
    <location>
        <begin position="91"/>
        <end position="182"/>
    </location>
</feature>
<protein>
    <recommendedName>
        <fullName evidence="2">Reverse transcriptase Ty1/copia-type domain-containing protein</fullName>
    </recommendedName>
</protein>
<dbReference type="InterPro" id="IPR013103">
    <property type="entry name" value="RVT_2"/>
</dbReference>
<feature type="compositionally biased region" description="Polar residues" evidence="1">
    <location>
        <begin position="29"/>
        <end position="49"/>
    </location>
</feature>
<sequence length="220" mass="24633">MLYTLSKFDTSLSCSRPFFTNSFIKFSSSSDTGTSVELNNCNPTPSPISKESAASDDHVPPPPCQSDRKASTGPNWQQAMTEELCALEKINTWDLVDLPTSKTPIGCKWVYKIKTHSDASVERCKVCLVAKGYTHKYGIDYEETFALVARLTSVQSLLAVAAIKKSILFQMDVKNVFFSMEILRNKSICTLLLDMHTLQIKFAFYDEPCMDLNKLLVFGL</sequence>
<accession>A0AAP0Q4T6</accession>
<feature type="region of interest" description="Disordered" evidence="1">
    <location>
        <begin position="29"/>
        <end position="73"/>
    </location>
</feature>
<dbReference type="EMBL" id="JBBNAG010000001">
    <property type="protein sequence ID" value="KAK9167078.1"/>
    <property type="molecule type" value="Genomic_DNA"/>
</dbReference>
<proteinExistence type="predicted"/>
<dbReference type="Pfam" id="PF07727">
    <property type="entry name" value="RVT_2"/>
    <property type="match status" value="1"/>
</dbReference>
<evidence type="ECO:0000256" key="1">
    <source>
        <dbReference type="SAM" id="MobiDB-lite"/>
    </source>
</evidence>
<organism evidence="3 4">
    <name type="scientific">Stephania cephalantha</name>
    <dbReference type="NCBI Taxonomy" id="152367"/>
    <lineage>
        <taxon>Eukaryota</taxon>
        <taxon>Viridiplantae</taxon>
        <taxon>Streptophyta</taxon>
        <taxon>Embryophyta</taxon>
        <taxon>Tracheophyta</taxon>
        <taxon>Spermatophyta</taxon>
        <taxon>Magnoliopsida</taxon>
        <taxon>Ranunculales</taxon>
        <taxon>Menispermaceae</taxon>
        <taxon>Menispermoideae</taxon>
        <taxon>Cissampelideae</taxon>
        <taxon>Stephania</taxon>
    </lineage>
</organism>
<comment type="caution">
    <text evidence="3">The sequence shown here is derived from an EMBL/GenBank/DDBJ whole genome shotgun (WGS) entry which is preliminary data.</text>
</comment>
<evidence type="ECO:0000313" key="3">
    <source>
        <dbReference type="EMBL" id="KAK9167078.1"/>
    </source>
</evidence>